<keyword evidence="2" id="KW-1185">Reference proteome</keyword>
<name>A0ABQ7WU95_SOLTU</name>
<reference evidence="1 2" key="1">
    <citation type="journal article" date="2021" name="bioRxiv">
        <title>Chromosome-scale and haplotype-resolved genome assembly of a tetraploid potato cultivar.</title>
        <authorList>
            <person name="Sun H."/>
            <person name="Jiao W.-B."/>
            <person name="Krause K."/>
            <person name="Campoy J.A."/>
            <person name="Goel M."/>
            <person name="Folz-Donahue K."/>
            <person name="Kukat C."/>
            <person name="Huettel B."/>
            <person name="Schneeberger K."/>
        </authorList>
    </citation>
    <scope>NUCLEOTIDE SEQUENCE [LARGE SCALE GENOMIC DNA]</scope>
    <source>
        <strain evidence="1">SolTubOtavaFocal</strain>
        <tissue evidence="1">Leaves</tissue>
    </source>
</reference>
<evidence type="ECO:0000313" key="2">
    <source>
        <dbReference type="Proteomes" id="UP000826656"/>
    </source>
</evidence>
<dbReference type="EMBL" id="JAIVGD010000001">
    <property type="protein sequence ID" value="KAH0783509.1"/>
    <property type="molecule type" value="Genomic_DNA"/>
</dbReference>
<accession>A0ABQ7WU95</accession>
<gene>
    <name evidence="1" type="ORF">KY290_003107</name>
</gene>
<organism evidence="1 2">
    <name type="scientific">Solanum tuberosum</name>
    <name type="common">Potato</name>
    <dbReference type="NCBI Taxonomy" id="4113"/>
    <lineage>
        <taxon>Eukaryota</taxon>
        <taxon>Viridiplantae</taxon>
        <taxon>Streptophyta</taxon>
        <taxon>Embryophyta</taxon>
        <taxon>Tracheophyta</taxon>
        <taxon>Spermatophyta</taxon>
        <taxon>Magnoliopsida</taxon>
        <taxon>eudicotyledons</taxon>
        <taxon>Gunneridae</taxon>
        <taxon>Pentapetalae</taxon>
        <taxon>asterids</taxon>
        <taxon>lamiids</taxon>
        <taxon>Solanales</taxon>
        <taxon>Solanaceae</taxon>
        <taxon>Solanoideae</taxon>
        <taxon>Solaneae</taxon>
        <taxon>Solanum</taxon>
    </lineage>
</organism>
<proteinExistence type="predicted"/>
<protein>
    <submittedName>
        <fullName evidence="1">Uncharacterized protein</fullName>
    </submittedName>
</protein>
<evidence type="ECO:0000313" key="1">
    <source>
        <dbReference type="EMBL" id="KAH0783509.1"/>
    </source>
</evidence>
<sequence>MEGMKLAMDNYVNHYWMENVLSLLAPAVTPSLFHNMHPQWGLPPHFNPPMDSNPPPQLHFFTPQEAINNNPLLFPWIPVPL</sequence>
<dbReference type="Proteomes" id="UP000826656">
    <property type="component" value="Unassembled WGS sequence"/>
</dbReference>
<comment type="caution">
    <text evidence="1">The sequence shown here is derived from an EMBL/GenBank/DDBJ whole genome shotgun (WGS) entry which is preliminary data.</text>
</comment>